<sequence length="164" mass="17677">FFFIFQMLAKTLFLVSAVALCAQALKCLHQATTKQHLVEGNYDGPVTIPIDIGSYECEKGLDRCATFVSCMIAPMSTTDLLRTDGGKQLNQLALFALGGTVEGTSCFSQKDCATMNAIQGDNGCKTKQTCCCKSDNCADYNNSSVSVSFLSVLVMVLALVMMKH</sequence>
<evidence type="ECO:0000313" key="4">
    <source>
        <dbReference type="Proteomes" id="UP001432027"/>
    </source>
</evidence>
<evidence type="ECO:0000313" key="3">
    <source>
        <dbReference type="EMBL" id="GMS83033.1"/>
    </source>
</evidence>
<name>A0AAV5SLN6_9BILA</name>
<dbReference type="Proteomes" id="UP001432027">
    <property type="component" value="Unassembled WGS sequence"/>
</dbReference>
<gene>
    <name evidence="3" type="ORF">PENTCL1PPCAC_5208</name>
</gene>
<feature type="signal peptide" evidence="2">
    <location>
        <begin position="1"/>
        <end position="24"/>
    </location>
</feature>
<evidence type="ECO:0000256" key="2">
    <source>
        <dbReference type="SAM" id="SignalP"/>
    </source>
</evidence>
<feature type="transmembrane region" description="Helical" evidence="1">
    <location>
        <begin position="143"/>
        <end position="162"/>
    </location>
</feature>
<comment type="caution">
    <text evidence="3">The sequence shown here is derived from an EMBL/GenBank/DDBJ whole genome shotgun (WGS) entry which is preliminary data.</text>
</comment>
<dbReference type="EMBL" id="BTSX01000002">
    <property type="protein sequence ID" value="GMS83033.1"/>
    <property type="molecule type" value="Genomic_DNA"/>
</dbReference>
<proteinExistence type="predicted"/>
<feature type="non-terminal residue" evidence="3">
    <location>
        <position position="1"/>
    </location>
</feature>
<keyword evidence="1" id="KW-0812">Transmembrane</keyword>
<keyword evidence="4" id="KW-1185">Reference proteome</keyword>
<organism evidence="3 4">
    <name type="scientific">Pristionchus entomophagus</name>
    <dbReference type="NCBI Taxonomy" id="358040"/>
    <lineage>
        <taxon>Eukaryota</taxon>
        <taxon>Metazoa</taxon>
        <taxon>Ecdysozoa</taxon>
        <taxon>Nematoda</taxon>
        <taxon>Chromadorea</taxon>
        <taxon>Rhabditida</taxon>
        <taxon>Rhabditina</taxon>
        <taxon>Diplogasteromorpha</taxon>
        <taxon>Diplogasteroidea</taxon>
        <taxon>Neodiplogasteridae</taxon>
        <taxon>Pristionchus</taxon>
    </lineage>
</organism>
<evidence type="ECO:0000256" key="1">
    <source>
        <dbReference type="SAM" id="Phobius"/>
    </source>
</evidence>
<reference evidence="3" key="1">
    <citation type="submission" date="2023-10" db="EMBL/GenBank/DDBJ databases">
        <title>Genome assembly of Pristionchus species.</title>
        <authorList>
            <person name="Yoshida K."/>
            <person name="Sommer R.J."/>
        </authorList>
    </citation>
    <scope>NUCLEOTIDE SEQUENCE</scope>
    <source>
        <strain evidence="3">RS0144</strain>
    </source>
</reference>
<feature type="chain" id="PRO_5043876444" evidence="2">
    <location>
        <begin position="25"/>
        <end position="164"/>
    </location>
</feature>
<keyword evidence="1" id="KW-1133">Transmembrane helix</keyword>
<protein>
    <submittedName>
        <fullName evidence="3">Uncharacterized protein</fullName>
    </submittedName>
</protein>
<keyword evidence="1" id="KW-0472">Membrane</keyword>
<dbReference type="AlphaFoldDB" id="A0AAV5SLN6"/>
<accession>A0AAV5SLN6</accession>
<keyword evidence="2" id="KW-0732">Signal</keyword>